<dbReference type="InterPro" id="IPR010359">
    <property type="entry name" value="IrrE_HExxH"/>
</dbReference>
<dbReference type="HOGENOM" id="CLU_046118_0_0_14"/>
<feature type="domain" description="IrrE N-terminal-like" evidence="3">
    <location>
        <begin position="324"/>
        <end position="392"/>
    </location>
</feature>
<reference evidence="4 5" key="1">
    <citation type="submission" date="2005-09" db="EMBL/GenBank/DDBJ databases">
        <authorList>
            <person name="Glass J.I."/>
            <person name="Lartigue C."/>
            <person name="Pfannkoch C."/>
            <person name="Baden-Tillson H."/>
            <person name="Smith H.O."/>
            <person name="Venter J.C."/>
            <person name="Roske K."/>
            <person name="Wise K.S."/>
            <person name="Calcutt M.J."/>
            <person name="Nelson W.C."/>
            <person name="Nierman W.C."/>
        </authorList>
    </citation>
    <scope>NUCLEOTIDE SEQUENCE [LARGE SCALE GENOMIC DNA]</scope>
    <source>
        <strain evidence="5">California kid / ATCC 27343 / NCTC 10154</strain>
    </source>
</reference>
<dbReference type="Proteomes" id="UP000001928">
    <property type="component" value="Chromosome"/>
</dbReference>
<evidence type="ECO:0000313" key="4">
    <source>
        <dbReference type="EMBL" id="ABC01347.1"/>
    </source>
</evidence>
<organism evidence="4 5">
    <name type="scientific">Mycoplasma capricolum subsp. capricolum (strain California kid / ATCC 27343 / NCTC 10154)</name>
    <dbReference type="NCBI Taxonomy" id="340047"/>
    <lineage>
        <taxon>Bacteria</taxon>
        <taxon>Bacillati</taxon>
        <taxon>Mycoplasmatota</taxon>
        <taxon>Mollicutes</taxon>
        <taxon>Mycoplasmataceae</taxon>
        <taxon>Mycoplasma</taxon>
    </lineage>
</organism>
<dbReference type="KEGG" id="mcp:MCAP_0560"/>
<feature type="region of interest" description="Disordered" evidence="2">
    <location>
        <begin position="448"/>
        <end position="471"/>
    </location>
</feature>
<evidence type="ECO:0000259" key="3">
    <source>
        <dbReference type="Pfam" id="PF06114"/>
    </source>
</evidence>
<accession>Q2SRT4</accession>
<dbReference type="RefSeq" id="WP_011387427.1">
    <property type="nucleotide sequence ID" value="NC_007633.1"/>
</dbReference>
<keyword evidence="1" id="KW-0175">Coiled coil</keyword>
<dbReference type="AlphaFoldDB" id="Q2SRT4"/>
<protein>
    <recommendedName>
        <fullName evidence="3">IrrE N-terminal-like domain-containing protein</fullName>
    </recommendedName>
</protein>
<sequence>MTKTEEVLLLTSNIPEQHFKKYVNDKQVLDKTLAIAKIIDNDEHKCDCSLYELKDCIVENAWKFNMLTLKEISNNYESIIKSFSNQEQIQQDNSLNNDLKNLEDDSLTNNSEYVNQTESKETKIEIEEKEKENAKENYIQKEEDFFKFTAEEVDDLIDSYIRDPKKIQDFLEFSLQIHNKYSLRNLEMIKKQFQGATILKSFTEWKRERIFIKKGEKGIKIWQPLESDYVELEDNIILKKDWTDEIKEKVKNRELEVKSKVIGFKMGNTFDISQTNLPKEQYPLNYFTYFIDEDNDNLEKNITLFNEIKKCIENKNIPVYMDESLGQVRGVAPRFTLNGETRRSILLNEHNSVRQNIKTLLHEYAHIKYNHSYKDTSRAECEYQAELTAYVLCKKLNIDTQDYSYDYIKFWVDDSTKDDRRKWLNEVVLKSRQINNELEEHFKLTLEQSQKQEKEKKEVLSKEENKKLSFN</sequence>
<dbReference type="Pfam" id="PF06114">
    <property type="entry name" value="Peptidase_M78"/>
    <property type="match status" value="1"/>
</dbReference>
<evidence type="ECO:0000256" key="2">
    <source>
        <dbReference type="SAM" id="MobiDB-lite"/>
    </source>
</evidence>
<feature type="coiled-coil region" evidence="1">
    <location>
        <begin position="85"/>
        <end position="144"/>
    </location>
</feature>
<dbReference type="GeneID" id="23778484"/>
<dbReference type="EMBL" id="CP000123">
    <property type="protein sequence ID" value="ABC01347.1"/>
    <property type="molecule type" value="Genomic_DNA"/>
</dbReference>
<name>Q2SRT4_MYCCT</name>
<evidence type="ECO:0000256" key="1">
    <source>
        <dbReference type="SAM" id="Coils"/>
    </source>
</evidence>
<gene>
    <name evidence="4" type="ordered locus">MCAP_0560</name>
</gene>
<proteinExistence type="predicted"/>
<evidence type="ECO:0000313" key="5">
    <source>
        <dbReference type="Proteomes" id="UP000001928"/>
    </source>
</evidence>